<proteinExistence type="inferred from homology"/>
<evidence type="ECO:0000256" key="5">
    <source>
        <dbReference type="SAM" id="MobiDB-lite"/>
    </source>
</evidence>
<protein>
    <submittedName>
        <fullName evidence="9">Methyl-accepting chemotaxis protein-1, serine sensor receptor</fullName>
    </submittedName>
</protein>
<keyword evidence="6" id="KW-0472">Membrane</keyword>
<dbReference type="GO" id="GO:0007165">
    <property type="term" value="P:signal transduction"/>
    <property type="evidence" value="ECO:0007669"/>
    <property type="project" value="UniProtKB-KW"/>
</dbReference>
<organism evidence="9 10">
    <name type="scientific">Rugamonas rubra</name>
    <dbReference type="NCBI Taxonomy" id="758825"/>
    <lineage>
        <taxon>Bacteria</taxon>
        <taxon>Pseudomonadati</taxon>
        <taxon>Pseudomonadota</taxon>
        <taxon>Betaproteobacteria</taxon>
        <taxon>Burkholderiales</taxon>
        <taxon>Oxalobacteraceae</taxon>
        <taxon>Telluria group</taxon>
        <taxon>Rugamonas</taxon>
    </lineage>
</organism>
<evidence type="ECO:0000256" key="4">
    <source>
        <dbReference type="PROSITE-ProRule" id="PRU00284"/>
    </source>
</evidence>
<dbReference type="SUPFAM" id="SSF58104">
    <property type="entry name" value="Methyl-accepting chemotaxis protein (MCP) signaling domain"/>
    <property type="match status" value="1"/>
</dbReference>
<dbReference type="PROSITE" id="PS50111">
    <property type="entry name" value="CHEMOTAXIS_TRANSDUC_2"/>
    <property type="match status" value="1"/>
</dbReference>
<dbReference type="Gene3D" id="1.10.287.950">
    <property type="entry name" value="Methyl-accepting chemotaxis protein"/>
    <property type="match status" value="1"/>
</dbReference>
<comment type="similarity">
    <text evidence="3">Belongs to the methyl-accepting chemotaxis (MCP) protein family.</text>
</comment>
<evidence type="ECO:0000259" key="8">
    <source>
        <dbReference type="PROSITE" id="PS50885"/>
    </source>
</evidence>
<accession>A0A1I4JTW9</accession>
<dbReference type="Pfam" id="PF00672">
    <property type="entry name" value="HAMP"/>
    <property type="match status" value="1"/>
</dbReference>
<dbReference type="PANTHER" id="PTHR43531">
    <property type="entry name" value="PROTEIN ICFG"/>
    <property type="match status" value="1"/>
</dbReference>
<dbReference type="SMART" id="SM00304">
    <property type="entry name" value="HAMP"/>
    <property type="match status" value="1"/>
</dbReference>
<dbReference type="PROSITE" id="PS50885">
    <property type="entry name" value="HAMP"/>
    <property type="match status" value="1"/>
</dbReference>
<dbReference type="EMBL" id="FOTW01000006">
    <property type="protein sequence ID" value="SFL69693.1"/>
    <property type="molecule type" value="Genomic_DNA"/>
</dbReference>
<dbReference type="CDD" id="cd11386">
    <property type="entry name" value="MCP_signal"/>
    <property type="match status" value="1"/>
</dbReference>
<dbReference type="OrthoDB" id="1884279at2"/>
<feature type="transmembrane region" description="Helical" evidence="6">
    <location>
        <begin position="198"/>
        <end position="219"/>
    </location>
</feature>
<feature type="transmembrane region" description="Helical" evidence="6">
    <location>
        <begin position="12"/>
        <end position="34"/>
    </location>
</feature>
<sequence>MQLANLKIGVRLGLLGGFFFAALMVVAAGGWSALSSSNARSAAAMARADLLGEAVDTARGAQVEFKIEVQEWKNTLLRGNDPANFDKYSKAFVKTGESTRAELQKLAAILAKLQLATPLVDQALQTQSTLMSKYLEALKQYDSANPASAHVVDNLVKGMDREPTKKIDDIVAFINKESRRVTLEMGAANAAEHSKATMTMAATVLLTLVVGALTVVWLIRSITVPLGAAVGMAQTVAAGDLRSEVKAGGRDEIGDLLRALKLMQGNLASIVGRVRLGTDTIATATSEIATGNLDLSSRTEQQASSLEETAASMIELTTTVKQNNENAEQACKLADTASSVAQRGGAAVDQMVQTMGAINESSRKIVDIISVIDGIAFQTNILALNAAVEAARAGEQGRGFAVVASEVRNLAQRSAAAAKEIKELIGDSVLRVEAGSRLVGQAGQTMDEVVSSVQRVTAIIGEISIASGEQRDGIEQISIAISQMDSVTQQNAALVEQAAAAADALQQQAASLAEAVSVFKLHEHEHEHGGGAPARLPAAGRPQRALARG</sequence>
<dbReference type="InterPro" id="IPR051310">
    <property type="entry name" value="MCP_chemotaxis"/>
</dbReference>
<dbReference type="GO" id="GO:0004888">
    <property type="term" value="F:transmembrane signaling receptor activity"/>
    <property type="evidence" value="ECO:0007669"/>
    <property type="project" value="TreeGrafter"/>
</dbReference>
<evidence type="ECO:0000313" key="9">
    <source>
        <dbReference type="EMBL" id="SFL69693.1"/>
    </source>
</evidence>
<keyword evidence="6" id="KW-1133">Transmembrane helix</keyword>
<keyword evidence="9" id="KW-0675">Receptor</keyword>
<evidence type="ECO:0000256" key="1">
    <source>
        <dbReference type="ARBA" id="ARBA00004370"/>
    </source>
</evidence>
<feature type="domain" description="Methyl-accepting transducer" evidence="7">
    <location>
        <begin position="277"/>
        <end position="506"/>
    </location>
</feature>
<keyword evidence="4" id="KW-0807">Transducer</keyword>
<gene>
    <name evidence="9" type="ORF">SAMN02982985_01206</name>
</gene>
<keyword evidence="2" id="KW-0488">Methylation</keyword>
<evidence type="ECO:0000256" key="2">
    <source>
        <dbReference type="ARBA" id="ARBA00022481"/>
    </source>
</evidence>
<dbReference type="AlphaFoldDB" id="A0A1I4JTW9"/>
<dbReference type="STRING" id="758825.SAMN02982985_01206"/>
<dbReference type="Proteomes" id="UP000199470">
    <property type="component" value="Unassembled WGS sequence"/>
</dbReference>
<keyword evidence="6" id="KW-0812">Transmembrane</keyword>
<dbReference type="CDD" id="cd06225">
    <property type="entry name" value="HAMP"/>
    <property type="match status" value="1"/>
</dbReference>
<keyword evidence="10" id="KW-1185">Reference proteome</keyword>
<dbReference type="Pfam" id="PF00015">
    <property type="entry name" value="MCPsignal"/>
    <property type="match status" value="1"/>
</dbReference>
<dbReference type="GO" id="GO:0006935">
    <property type="term" value="P:chemotaxis"/>
    <property type="evidence" value="ECO:0007669"/>
    <property type="project" value="TreeGrafter"/>
</dbReference>
<dbReference type="InterPro" id="IPR003660">
    <property type="entry name" value="HAMP_dom"/>
</dbReference>
<dbReference type="InterPro" id="IPR004089">
    <property type="entry name" value="MCPsignal_dom"/>
</dbReference>
<dbReference type="SMART" id="SM00283">
    <property type="entry name" value="MA"/>
    <property type="match status" value="1"/>
</dbReference>
<dbReference type="FunFam" id="1.10.287.950:FF:000001">
    <property type="entry name" value="Methyl-accepting chemotaxis sensory transducer"/>
    <property type="match status" value="1"/>
</dbReference>
<comment type="subcellular location">
    <subcellularLocation>
        <location evidence="1">Membrane</location>
    </subcellularLocation>
</comment>
<feature type="domain" description="HAMP" evidence="8">
    <location>
        <begin position="220"/>
        <end position="272"/>
    </location>
</feature>
<dbReference type="GO" id="GO:0005886">
    <property type="term" value="C:plasma membrane"/>
    <property type="evidence" value="ECO:0007669"/>
    <property type="project" value="TreeGrafter"/>
</dbReference>
<feature type="region of interest" description="Disordered" evidence="5">
    <location>
        <begin position="524"/>
        <end position="549"/>
    </location>
</feature>
<feature type="compositionally biased region" description="Low complexity" evidence="5">
    <location>
        <begin position="533"/>
        <end position="549"/>
    </location>
</feature>
<evidence type="ECO:0000313" key="10">
    <source>
        <dbReference type="Proteomes" id="UP000199470"/>
    </source>
</evidence>
<dbReference type="RefSeq" id="WP_093385014.1">
    <property type="nucleotide sequence ID" value="NZ_FOTW01000006.1"/>
</dbReference>
<evidence type="ECO:0000256" key="3">
    <source>
        <dbReference type="ARBA" id="ARBA00029447"/>
    </source>
</evidence>
<evidence type="ECO:0000259" key="7">
    <source>
        <dbReference type="PROSITE" id="PS50111"/>
    </source>
</evidence>
<name>A0A1I4JTW9_9BURK</name>
<dbReference type="PANTHER" id="PTHR43531:SF14">
    <property type="entry name" value="METHYL-ACCEPTING CHEMOTAXIS PROTEIN I-RELATED"/>
    <property type="match status" value="1"/>
</dbReference>
<reference evidence="9 10" key="1">
    <citation type="submission" date="2016-10" db="EMBL/GenBank/DDBJ databases">
        <authorList>
            <person name="de Groot N.N."/>
        </authorList>
    </citation>
    <scope>NUCLEOTIDE SEQUENCE [LARGE SCALE GENOMIC DNA]</scope>
    <source>
        <strain evidence="9 10">ATCC 43154</strain>
    </source>
</reference>
<evidence type="ECO:0000256" key="6">
    <source>
        <dbReference type="SAM" id="Phobius"/>
    </source>
</evidence>